<reference evidence="5" key="1">
    <citation type="journal article" date="2019" name="Int. J. Syst. Evol. Microbiol.">
        <title>The Global Catalogue of Microorganisms (GCM) 10K type strain sequencing project: providing services to taxonomists for standard genome sequencing and annotation.</title>
        <authorList>
            <consortium name="The Broad Institute Genomics Platform"/>
            <consortium name="The Broad Institute Genome Sequencing Center for Infectious Disease"/>
            <person name="Wu L."/>
            <person name="Ma J."/>
        </authorList>
    </citation>
    <scope>NUCLEOTIDE SEQUENCE [LARGE SCALE GENOMIC DNA]</scope>
    <source>
        <strain evidence="5">CCUG 49452</strain>
    </source>
</reference>
<dbReference type="Pfam" id="PF04453">
    <property type="entry name" value="LptD"/>
    <property type="match status" value="1"/>
</dbReference>
<dbReference type="InterPro" id="IPR020889">
    <property type="entry name" value="LipoPS_assembly_LptD"/>
</dbReference>
<evidence type="ECO:0000259" key="3">
    <source>
        <dbReference type="Pfam" id="PF19838"/>
    </source>
</evidence>
<feature type="signal peptide" evidence="1">
    <location>
        <begin position="1"/>
        <end position="35"/>
    </location>
</feature>
<comment type="caution">
    <text evidence="4">The sequence shown here is derived from an EMBL/GenBank/DDBJ whole genome shotgun (WGS) entry which is preliminary data.</text>
</comment>
<comment type="function">
    <text evidence="1">Together with LptE, is involved in the assembly of lipopolysaccharide (LPS) at the surface of the outer membrane.</text>
</comment>
<sequence length="794" mass="88818" precursor="true">MPVRSLARNAPPCTRTALVQQLMAALCALPLLASAQDMEAASAAAPLVLRASPLLQETIPDAVRAQMPTFVSGDHIEGQPDVRAVLEGNAELRRADTVIRAQRMEYTVPEDFLQAQGQVRINRAGNVYEGTLLELHVNAFEGFFNDARYQFLRNAAHGQAARVDFLDRDRAIVRQATYTTCERSDEATWQPGWMLRANTIHLDMAEEVGRAEGAVLEFQGVPILPLPHISFPLSDKRKSGLLPPTIGLNSTNGMEYEQPYYWNIAPNRDATLRGAIMAKRGVQAGAEFRYLEPDYHGELRGDFLPSDRLRHRHRWSYGIKHQGSIATPLGGLGLNLNLERVSDDHYWRDFARAGTQITQRLLPGDATLSWAGGDMGLQLRTLKWQTLQDVSAPIVPPYDRLPQLHWRYAPPQWGVFDVNVEADATRFQAQRSLTGQPNATRSYALAQISRPYLAAAGFLVPRLQLHATQYQFDSPLADGRRSVSRVLPTFSLDSGLVFERDTSYLGRNFLQTLEPRAFYTYTPYRNQSLLPVYDTAANDFNFATIYTENAFGGHDRLADNNLLTLGVTTRLLDPATGAEAARFGIAQRLRFSDQNVTLPGAAPLDERLSDLLLGAGVQWTPQWGLDSTVQFNPKTSQSIRTTVGTRYSPGHYRTLHAAYRLQRGTSEQIDVGWQWPLNDLWGDKGLDLGAGRGQGGGRWYSVGRLNYSLQDRKLVDTVVGLEYDGCCWIGRVVLERLQSTVTSTNTRLLFQLEFVGFSRLTLGSNPLASLKQNIPRYQYLREQVSTPSRFSNYD</sequence>
<evidence type="ECO:0000313" key="5">
    <source>
        <dbReference type="Proteomes" id="UP001596001"/>
    </source>
</evidence>
<feature type="chain" id="PRO_5044906313" description="LPS-assembly protein LptD" evidence="1">
    <location>
        <begin position="36"/>
        <end position="794"/>
    </location>
</feature>
<evidence type="ECO:0000256" key="1">
    <source>
        <dbReference type="HAMAP-Rule" id="MF_01411"/>
    </source>
</evidence>
<evidence type="ECO:0000313" key="4">
    <source>
        <dbReference type="EMBL" id="MFC4789068.1"/>
    </source>
</evidence>
<comment type="subcellular location">
    <subcellularLocation>
        <location evidence="1">Cell outer membrane</location>
    </subcellularLocation>
</comment>
<dbReference type="HAMAP" id="MF_01411">
    <property type="entry name" value="LPS_assembly_LptD"/>
    <property type="match status" value="1"/>
</dbReference>
<comment type="subunit">
    <text evidence="1">Component of the lipopolysaccharide transport and assembly complex. Interacts with LptE and LptA.</text>
</comment>
<name>A0ABV9QDR5_9BURK</name>
<dbReference type="InterPro" id="IPR045659">
    <property type="entry name" value="LptD_2"/>
</dbReference>
<protein>
    <recommendedName>
        <fullName evidence="1">LPS-assembly protein LptD</fullName>
    </recommendedName>
</protein>
<dbReference type="InterPro" id="IPR050218">
    <property type="entry name" value="LptD"/>
</dbReference>
<feature type="domain" description="LptD C-terminal" evidence="2">
    <location>
        <begin position="313"/>
        <end position="681"/>
    </location>
</feature>
<keyword evidence="5" id="KW-1185">Reference proteome</keyword>
<feature type="domain" description="LPS-assembly protein LptD central" evidence="3">
    <location>
        <begin position="214"/>
        <end position="303"/>
    </location>
</feature>
<comment type="similarity">
    <text evidence="1">Belongs to the LptD family.</text>
</comment>
<dbReference type="EMBL" id="JBHSHJ010000005">
    <property type="protein sequence ID" value="MFC4789068.1"/>
    <property type="molecule type" value="Genomic_DNA"/>
</dbReference>
<dbReference type="Proteomes" id="UP001596001">
    <property type="component" value="Unassembled WGS sequence"/>
</dbReference>
<dbReference type="PANTHER" id="PTHR30189">
    <property type="entry name" value="LPS-ASSEMBLY PROTEIN"/>
    <property type="match status" value="1"/>
</dbReference>
<dbReference type="PANTHER" id="PTHR30189:SF1">
    <property type="entry name" value="LPS-ASSEMBLY PROTEIN LPTD"/>
    <property type="match status" value="1"/>
</dbReference>
<proteinExistence type="inferred from homology"/>
<keyword evidence="1" id="KW-0732">Signal</keyword>
<organism evidence="4 5">
    <name type="scientific">Giesbergeria sinuosa</name>
    <dbReference type="NCBI Taxonomy" id="80883"/>
    <lineage>
        <taxon>Bacteria</taxon>
        <taxon>Pseudomonadati</taxon>
        <taxon>Pseudomonadota</taxon>
        <taxon>Betaproteobacteria</taxon>
        <taxon>Burkholderiales</taxon>
        <taxon>Comamonadaceae</taxon>
        <taxon>Giesbergeria</taxon>
    </lineage>
</organism>
<dbReference type="Pfam" id="PF19838">
    <property type="entry name" value="LptD_2"/>
    <property type="match status" value="1"/>
</dbReference>
<dbReference type="RefSeq" id="WP_382432162.1">
    <property type="nucleotide sequence ID" value="NZ_JBHSHJ010000005.1"/>
</dbReference>
<evidence type="ECO:0000259" key="2">
    <source>
        <dbReference type="Pfam" id="PF04453"/>
    </source>
</evidence>
<accession>A0ABV9QDR5</accession>
<keyword evidence="1" id="KW-0472">Membrane</keyword>
<comment type="caution">
    <text evidence="1">Lacks conserved residue(s) required for the propagation of feature annotation.</text>
</comment>
<keyword evidence="1" id="KW-0998">Cell outer membrane</keyword>
<dbReference type="InterPro" id="IPR007543">
    <property type="entry name" value="LptD_C"/>
</dbReference>
<gene>
    <name evidence="1" type="primary">lptD</name>
    <name evidence="4" type="ORF">ACFO6X_08760</name>
</gene>